<comment type="caution">
    <text evidence="1">The sequence shown here is derived from an EMBL/GenBank/DDBJ whole genome shotgun (WGS) entry which is preliminary data.</text>
</comment>
<dbReference type="Proteomes" id="UP000237749">
    <property type="component" value="Unassembled WGS sequence"/>
</dbReference>
<keyword evidence="2" id="KW-1185">Reference proteome</keyword>
<protein>
    <submittedName>
        <fullName evidence="1">Uncharacterized protein</fullName>
    </submittedName>
</protein>
<accession>A0A2S6HPI6</accession>
<proteinExistence type="predicted"/>
<gene>
    <name evidence="1" type="ORF">BXY41_110177</name>
</gene>
<evidence type="ECO:0000313" key="1">
    <source>
        <dbReference type="EMBL" id="PPK79451.1"/>
    </source>
</evidence>
<sequence length="34" mass="3958">MTEKVERESVLEKRRVHVIISAKNGFDGEREVSK</sequence>
<dbReference type="EMBL" id="PTJA01000010">
    <property type="protein sequence ID" value="PPK79451.1"/>
    <property type="molecule type" value="Genomic_DNA"/>
</dbReference>
<reference evidence="1 2" key="1">
    <citation type="submission" date="2018-02" db="EMBL/GenBank/DDBJ databases">
        <title>Genomic Encyclopedia of Archaeal and Bacterial Type Strains, Phase II (KMG-II): from individual species to whole genera.</title>
        <authorList>
            <person name="Goeker M."/>
        </authorList>
    </citation>
    <scope>NUCLEOTIDE SEQUENCE [LARGE SCALE GENOMIC DNA]</scope>
    <source>
        <strain evidence="1 2">DSM 3808</strain>
    </source>
</reference>
<organism evidence="1 2">
    <name type="scientific">Lacrimispora xylanisolvens</name>
    <dbReference type="NCBI Taxonomy" id="384636"/>
    <lineage>
        <taxon>Bacteria</taxon>
        <taxon>Bacillati</taxon>
        <taxon>Bacillota</taxon>
        <taxon>Clostridia</taxon>
        <taxon>Lachnospirales</taxon>
        <taxon>Lachnospiraceae</taxon>
        <taxon>Lacrimispora</taxon>
    </lineage>
</organism>
<name>A0A2S6HPI6_9FIRM</name>
<dbReference type="AlphaFoldDB" id="A0A2S6HPI6"/>
<evidence type="ECO:0000313" key="2">
    <source>
        <dbReference type="Proteomes" id="UP000237749"/>
    </source>
</evidence>